<reference evidence="4 5" key="1">
    <citation type="submission" date="2009-07" db="EMBL/GenBank/DDBJ databases">
        <authorList>
            <person name="Madupu R."/>
            <person name="Sebastian Y."/>
            <person name="Durkin A.S."/>
            <person name="Torralba M."/>
            <person name="Methe B."/>
            <person name="Sutton G.G."/>
            <person name="Strausberg R.L."/>
            <person name="Nelson K.E."/>
        </authorList>
    </citation>
    <scope>NUCLEOTIDE SEQUENCE [LARGE SCALE GENOMIC DNA]</scope>
    <source>
        <strain evidence="4 5">RM3268</strain>
    </source>
</reference>
<evidence type="ECO:0000259" key="3">
    <source>
        <dbReference type="SMART" id="SM00479"/>
    </source>
</evidence>
<protein>
    <submittedName>
        <fullName evidence="4">Exonuclease, DNA polymerase III, epsilon subunit family</fullName>
        <ecNumber evidence="4">2.7.7.7</ecNumber>
    </submittedName>
</protein>
<keyword evidence="4" id="KW-0548">Nucleotidyltransferase</keyword>
<keyword evidence="4" id="KW-0378">Hydrolase</keyword>
<dbReference type="Gene3D" id="3.30.420.10">
    <property type="entry name" value="Ribonuclease H-like superfamily/Ribonuclease H"/>
    <property type="match status" value="1"/>
</dbReference>
<gene>
    <name evidence="4" type="ORF">CAMGR0001_2825</name>
</gene>
<sequence length="268" mass="29993">MTHRIENLINLLAQKSINYYDFISKASDIAEITELFEPKDLSMWRALGIEIIKLDSGKITLKTRETDILDEIFCFVDIETNGGLSNGQIIEIGAIKTRGTQELDRFESFVYAPVVPENITELTGICADDLVGAPPLASVLERFRLFLGDSVFVAHNVKFDYGFIDASLQKCGFGMLLNRRLCTVELARRTIEAQRYGLGSLKELLGVQNVHHRALSDAVSCFEIFKFALSRLPWSVQSTEDLILFSKTAKSLALPKPQISERGEGEIL</sequence>
<evidence type="ECO:0000256" key="1">
    <source>
        <dbReference type="ARBA" id="ARBA00025483"/>
    </source>
</evidence>
<dbReference type="EMBL" id="ACYG01000031">
    <property type="protein sequence ID" value="EEV16450.1"/>
    <property type="molecule type" value="Genomic_DNA"/>
</dbReference>
<dbReference type="NCBIfam" id="NF006316">
    <property type="entry name" value="PRK08517.1"/>
    <property type="match status" value="1"/>
</dbReference>
<dbReference type="Proteomes" id="UP000005709">
    <property type="component" value="Unassembled WGS sequence"/>
</dbReference>
<dbReference type="InterPro" id="IPR013520">
    <property type="entry name" value="Ribonucl_H"/>
</dbReference>
<dbReference type="PANTHER" id="PTHR30231:SF41">
    <property type="entry name" value="DNA POLYMERASE III SUBUNIT EPSILON"/>
    <property type="match status" value="1"/>
</dbReference>
<dbReference type="GO" id="GO:0003887">
    <property type="term" value="F:DNA-directed DNA polymerase activity"/>
    <property type="evidence" value="ECO:0007669"/>
    <property type="project" value="UniProtKB-EC"/>
</dbReference>
<dbReference type="eggNOG" id="COG0847">
    <property type="taxonomic scope" value="Bacteria"/>
</dbReference>
<dbReference type="InterPro" id="IPR006054">
    <property type="entry name" value="DnaQ"/>
</dbReference>
<proteinExistence type="predicted"/>
<feature type="domain" description="Exonuclease" evidence="3">
    <location>
        <begin position="72"/>
        <end position="234"/>
    </location>
</feature>
<dbReference type="GO" id="GO:0008408">
    <property type="term" value="F:3'-5' exonuclease activity"/>
    <property type="evidence" value="ECO:0007669"/>
    <property type="project" value="TreeGrafter"/>
</dbReference>
<dbReference type="GO" id="GO:0003677">
    <property type="term" value="F:DNA binding"/>
    <property type="evidence" value="ECO:0007669"/>
    <property type="project" value="InterPro"/>
</dbReference>
<evidence type="ECO:0000256" key="2">
    <source>
        <dbReference type="ARBA" id="ARBA00026073"/>
    </source>
</evidence>
<dbReference type="InterPro" id="IPR012337">
    <property type="entry name" value="RNaseH-like_sf"/>
</dbReference>
<name>C8PL35_9BACT</name>
<dbReference type="NCBIfam" id="TIGR00573">
    <property type="entry name" value="dnaq"/>
    <property type="match status" value="1"/>
</dbReference>
<keyword evidence="5" id="KW-1185">Reference proteome</keyword>
<organism evidence="4 5">
    <name type="scientific">Campylobacter gracilis RM3268</name>
    <dbReference type="NCBI Taxonomy" id="553220"/>
    <lineage>
        <taxon>Bacteria</taxon>
        <taxon>Pseudomonadati</taxon>
        <taxon>Campylobacterota</taxon>
        <taxon>Epsilonproteobacteria</taxon>
        <taxon>Campylobacterales</taxon>
        <taxon>Campylobacteraceae</taxon>
        <taxon>Campylobacter</taxon>
    </lineage>
</organism>
<dbReference type="PANTHER" id="PTHR30231">
    <property type="entry name" value="DNA POLYMERASE III SUBUNIT EPSILON"/>
    <property type="match status" value="1"/>
</dbReference>
<dbReference type="InterPro" id="IPR036397">
    <property type="entry name" value="RNaseH_sf"/>
</dbReference>
<dbReference type="SMART" id="SM00479">
    <property type="entry name" value="EXOIII"/>
    <property type="match status" value="1"/>
</dbReference>
<dbReference type="Pfam" id="PF00929">
    <property type="entry name" value="RNase_T"/>
    <property type="match status" value="1"/>
</dbReference>
<dbReference type="RefSeq" id="WP_005873122.1">
    <property type="nucleotide sequence ID" value="NZ_ACYG01000031.1"/>
</dbReference>
<keyword evidence="4" id="KW-0269">Exonuclease</keyword>
<dbReference type="STRING" id="824.CGRAC_1686"/>
<evidence type="ECO:0000313" key="4">
    <source>
        <dbReference type="EMBL" id="EEV16450.1"/>
    </source>
</evidence>
<evidence type="ECO:0000313" key="5">
    <source>
        <dbReference type="Proteomes" id="UP000005709"/>
    </source>
</evidence>
<accession>C8PL35</accession>
<dbReference type="FunFam" id="3.30.420.10:FF:000045">
    <property type="entry name" value="3'-5' exonuclease DinG"/>
    <property type="match status" value="1"/>
</dbReference>
<dbReference type="AlphaFoldDB" id="C8PL35"/>
<keyword evidence="4" id="KW-0540">Nuclease</keyword>
<keyword evidence="4" id="KW-0808">Transferase</keyword>
<comment type="function">
    <text evidence="1">DNA polymerase III is a complex, multichain enzyme responsible for most of the replicative synthesis in bacteria. The epsilon subunit contain the editing function and is a proofreading 3'-5' exonuclease.</text>
</comment>
<dbReference type="OrthoDB" id="9804290at2"/>
<dbReference type="GO" id="GO:0045004">
    <property type="term" value="P:DNA replication proofreading"/>
    <property type="evidence" value="ECO:0007669"/>
    <property type="project" value="TreeGrafter"/>
</dbReference>
<dbReference type="GO" id="GO:0005829">
    <property type="term" value="C:cytosol"/>
    <property type="evidence" value="ECO:0007669"/>
    <property type="project" value="TreeGrafter"/>
</dbReference>
<comment type="subunit">
    <text evidence="2">DNA polymerase III contains a core (composed of alpha, epsilon and theta chains) that associates with a tau subunit. This core dimerizes to form the POLIII' complex. PolIII' associates with the gamma complex (composed of gamma, delta, delta', psi and chi chains) and with the beta chain to form the complete DNA polymerase III complex.</text>
</comment>
<comment type="caution">
    <text evidence="4">The sequence shown here is derived from an EMBL/GenBank/DDBJ whole genome shotgun (WGS) entry which is preliminary data.</text>
</comment>
<dbReference type="SUPFAM" id="SSF53098">
    <property type="entry name" value="Ribonuclease H-like"/>
    <property type="match status" value="1"/>
</dbReference>
<dbReference type="EC" id="2.7.7.7" evidence="4"/>
<dbReference type="CDD" id="cd06127">
    <property type="entry name" value="DEDDh"/>
    <property type="match status" value="1"/>
</dbReference>